<name>A0AA39GQA1_SARSR</name>
<gene>
    <name evidence="3" type="ORF">NLU13_1082</name>
</gene>
<evidence type="ECO:0000256" key="1">
    <source>
        <dbReference type="SAM" id="MobiDB-lite"/>
    </source>
</evidence>
<proteinExistence type="predicted"/>
<accession>A0AA39GQA1</accession>
<feature type="compositionally biased region" description="Basic and acidic residues" evidence="1">
    <location>
        <begin position="172"/>
        <end position="182"/>
    </location>
</feature>
<feature type="region of interest" description="Disordered" evidence="1">
    <location>
        <begin position="1"/>
        <end position="38"/>
    </location>
</feature>
<feature type="compositionally biased region" description="Polar residues" evidence="1">
    <location>
        <begin position="125"/>
        <end position="136"/>
    </location>
</feature>
<feature type="compositionally biased region" description="Polar residues" evidence="1">
    <location>
        <begin position="245"/>
        <end position="254"/>
    </location>
</feature>
<feature type="compositionally biased region" description="Low complexity" evidence="1">
    <location>
        <begin position="145"/>
        <end position="154"/>
    </location>
</feature>
<dbReference type="AlphaFoldDB" id="A0AA39GQA1"/>
<comment type="caution">
    <text evidence="3">The sequence shown here is derived from an EMBL/GenBank/DDBJ whole genome shotgun (WGS) entry which is preliminary data.</text>
</comment>
<dbReference type="Proteomes" id="UP001175261">
    <property type="component" value="Unassembled WGS sequence"/>
</dbReference>
<feature type="compositionally biased region" description="Acidic residues" evidence="1">
    <location>
        <begin position="183"/>
        <end position="194"/>
    </location>
</feature>
<evidence type="ECO:0000313" key="3">
    <source>
        <dbReference type="EMBL" id="KAK0391582.1"/>
    </source>
</evidence>
<dbReference type="InterPro" id="IPR053949">
    <property type="entry name" value="SBE2/SBE22_M"/>
</dbReference>
<dbReference type="InterPro" id="IPR050302">
    <property type="entry name" value="Rab_GAP_TBC_domain"/>
</dbReference>
<feature type="region of interest" description="Disordered" evidence="1">
    <location>
        <begin position="50"/>
        <end position="266"/>
    </location>
</feature>
<evidence type="ECO:0000259" key="2">
    <source>
        <dbReference type="PROSITE" id="PS50086"/>
    </source>
</evidence>
<feature type="region of interest" description="Disordered" evidence="1">
    <location>
        <begin position="302"/>
        <end position="343"/>
    </location>
</feature>
<feature type="domain" description="Rab-GAP TBC" evidence="2">
    <location>
        <begin position="445"/>
        <end position="652"/>
    </location>
</feature>
<dbReference type="EMBL" id="JAPDFR010000001">
    <property type="protein sequence ID" value="KAK0391582.1"/>
    <property type="molecule type" value="Genomic_DNA"/>
</dbReference>
<dbReference type="GO" id="GO:0031267">
    <property type="term" value="F:small GTPase binding"/>
    <property type="evidence" value="ECO:0007669"/>
    <property type="project" value="TreeGrafter"/>
</dbReference>
<dbReference type="SUPFAM" id="SSF47923">
    <property type="entry name" value="Ypt/Rab-GAP domain of gyp1p"/>
    <property type="match status" value="2"/>
</dbReference>
<dbReference type="PANTHER" id="PTHR47219:SF15">
    <property type="entry name" value="TBC1 DOMAIN FAMILY MEMBER 12 ISOFORM X1"/>
    <property type="match status" value="1"/>
</dbReference>
<dbReference type="Pfam" id="PF00566">
    <property type="entry name" value="RabGAP-TBC"/>
    <property type="match status" value="1"/>
</dbReference>
<keyword evidence="4" id="KW-1185">Reference proteome</keyword>
<dbReference type="GO" id="GO:0005096">
    <property type="term" value="F:GTPase activator activity"/>
    <property type="evidence" value="ECO:0007669"/>
    <property type="project" value="TreeGrafter"/>
</dbReference>
<dbReference type="SMART" id="SM00164">
    <property type="entry name" value="TBC"/>
    <property type="match status" value="1"/>
</dbReference>
<dbReference type="InterPro" id="IPR035969">
    <property type="entry name" value="Rab-GAP_TBC_sf"/>
</dbReference>
<reference evidence="3" key="1">
    <citation type="submission" date="2022-10" db="EMBL/GenBank/DDBJ databases">
        <title>Determination and structural analysis of whole genome sequence of Sarocladium strictum F4-1.</title>
        <authorList>
            <person name="Hu L."/>
            <person name="Jiang Y."/>
        </authorList>
    </citation>
    <scope>NUCLEOTIDE SEQUENCE</scope>
    <source>
        <strain evidence="3">F4-1</strain>
    </source>
</reference>
<dbReference type="Gene3D" id="1.10.10.750">
    <property type="entry name" value="Ypt/Rab-GAP domain of gyp1p, domain 1"/>
    <property type="match status" value="1"/>
</dbReference>
<evidence type="ECO:0000313" key="4">
    <source>
        <dbReference type="Proteomes" id="UP001175261"/>
    </source>
</evidence>
<protein>
    <recommendedName>
        <fullName evidence="2">Rab-GAP TBC domain-containing protein</fullName>
    </recommendedName>
</protein>
<dbReference type="InterPro" id="IPR000195">
    <property type="entry name" value="Rab-GAP-TBC_dom"/>
</dbReference>
<dbReference type="Pfam" id="PF22874">
    <property type="entry name" value="SBE2_M"/>
    <property type="match status" value="1"/>
</dbReference>
<sequence length="716" mass="79083">MNHDYTPHPLSPNPNSPPGMTTSKSSKSSSFQSLHSDEGSVLADASHFEDIGLDDDGVTLKAAPRAPLRRELSPGTLAPRNLAGARPGPRPRQSFPNLRSHSMTSNPRSTSLAALSDPRPLSLPRINTGSRSTTSLPLVRRHRSPSPGLSLNPNPRDPSLPHRPRRASSQGIHDRKSISELEHECDEDDGDDIPEGLVLDNVPISPRPVTERPPSRAPSVSPSPDRAPKERVRSIGNGTPPVAQAQGSLRSPTWKTDGLSPLGDSYKPRAQSWNAVHAGLSAETKALTEKLEEHADELDQDYNARSLGSVRPNTWNPSGSSADRVHAKKTRVKSSTPELPPLRRTNIMIDPLPISKEKEAVLSRTRPSWLPPKDPTEERKHLKEYQKMMAASIKAEERREAARRQQLESKDHAAADLMRMWETTIMPRWDIAIQERSTRELWWQGIPPRSRGAVWTRALGNGLGLSQSSFYAALDRAEALEMRVKEDRASPEDLRKYKWFDQLRDDSKTQTWPALRIFGEDGPLHQGLVDVLRAYTMYRSDIGYMPGCNTIAALLLLNLDSPASAFVALANALNRPLPLAFFASDYGAQTGVYDLIIRTLAHKSPSLHEHMTKTVGYVPADRYLNRMLTSMFTSVLAVDEAARLWDVYVFEGDTVLVRAAVACLLNNEMALLGTKTEDEVCAILSGKISRAAGKEGIAASETEDHFMRSVRVAGKE</sequence>
<dbReference type="PANTHER" id="PTHR47219">
    <property type="entry name" value="RAB GTPASE-ACTIVATING PROTEIN 1-LIKE"/>
    <property type="match status" value="1"/>
</dbReference>
<dbReference type="Gene3D" id="1.10.472.80">
    <property type="entry name" value="Ypt/Rab-GAP domain of gyp1p, domain 3"/>
    <property type="match status" value="1"/>
</dbReference>
<dbReference type="Gene3D" id="1.10.8.270">
    <property type="entry name" value="putative rabgap domain of human tbc1 domain family member 14 like domains"/>
    <property type="match status" value="1"/>
</dbReference>
<feature type="compositionally biased region" description="Polar residues" evidence="1">
    <location>
        <begin position="311"/>
        <end position="321"/>
    </location>
</feature>
<organism evidence="3 4">
    <name type="scientific">Sarocladium strictum</name>
    <name type="common">Black bundle disease fungus</name>
    <name type="synonym">Acremonium strictum</name>
    <dbReference type="NCBI Taxonomy" id="5046"/>
    <lineage>
        <taxon>Eukaryota</taxon>
        <taxon>Fungi</taxon>
        <taxon>Dikarya</taxon>
        <taxon>Ascomycota</taxon>
        <taxon>Pezizomycotina</taxon>
        <taxon>Sordariomycetes</taxon>
        <taxon>Hypocreomycetidae</taxon>
        <taxon>Hypocreales</taxon>
        <taxon>Sarocladiaceae</taxon>
        <taxon>Sarocladium</taxon>
    </lineage>
</organism>
<dbReference type="PROSITE" id="PS50086">
    <property type="entry name" value="TBC_RABGAP"/>
    <property type="match status" value="1"/>
</dbReference>
<feature type="compositionally biased region" description="Polar residues" evidence="1">
    <location>
        <begin position="94"/>
        <end position="113"/>
    </location>
</feature>